<keyword evidence="3" id="KW-0436">Ligase</keyword>
<comment type="caution">
    <text evidence="3">The sequence shown here is derived from an EMBL/GenBank/DDBJ whole genome shotgun (WGS) entry which is preliminary data.</text>
</comment>
<feature type="domain" description="AMP-binding enzyme C-terminal" evidence="2">
    <location>
        <begin position="428"/>
        <end position="499"/>
    </location>
</feature>
<dbReference type="InterPro" id="IPR020845">
    <property type="entry name" value="AMP-binding_CS"/>
</dbReference>
<dbReference type="SUPFAM" id="SSF56801">
    <property type="entry name" value="Acetyl-CoA synthetase-like"/>
    <property type="match status" value="1"/>
</dbReference>
<evidence type="ECO:0000259" key="1">
    <source>
        <dbReference type="Pfam" id="PF00501"/>
    </source>
</evidence>
<dbReference type="InterPro" id="IPR000873">
    <property type="entry name" value="AMP-dep_synth/lig_dom"/>
</dbReference>
<dbReference type="EMBL" id="BAAABV010000002">
    <property type="protein sequence ID" value="GAA0268406.1"/>
    <property type="molecule type" value="Genomic_DNA"/>
</dbReference>
<accession>A0ABN0V001</accession>
<dbReference type="PANTHER" id="PTHR45527:SF1">
    <property type="entry name" value="FATTY ACID SYNTHASE"/>
    <property type="match status" value="1"/>
</dbReference>
<gene>
    <name evidence="3" type="ORF">GCM10010302_02650</name>
</gene>
<reference evidence="3 4" key="1">
    <citation type="journal article" date="2019" name="Int. J. Syst. Evol. Microbiol.">
        <title>The Global Catalogue of Microorganisms (GCM) 10K type strain sequencing project: providing services to taxonomists for standard genome sequencing and annotation.</title>
        <authorList>
            <consortium name="The Broad Institute Genomics Platform"/>
            <consortium name="The Broad Institute Genome Sequencing Center for Infectious Disease"/>
            <person name="Wu L."/>
            <person name="Ma J."/>
        </authorList>
    </citation>
    <scope>NUCLEOTIDE SEQUENCE [LARGE SCALE GENOMIC DNA]</scope>
    <source>
        <strain evidence="3 4">JCM 4505</strain>
    </source>
</reference>
<dbReference type="Gene3D" id="3.30.300.30">
    <property type="match status" value="1"/>
</dbReference>
<proteinExistence type="predicted"/>
<keyword evidence="4" id="KW-1185">Reference proteome</keyword>
<organism evidence="3 4">
    <name type="scientific">Streptomyces polychromogenes</name>
    <dbReference type="NCBI Taxonomy" id="67342"/>
    <lineage>
        <taxon>Bacteria</taxon>
        <taxon>Bacillati</taxon>
        <taxon>Actinomycetota</taxon>
        <taxon>Actinomycetes</taxon>
        <taxon>Kitasatosporales</taxon>
        <taxon>Streptomycetaceae</taxon>
        <taxon>Streptomyces</taxon>
    </lineage>
</organism>
<dbReference type="PROSITE" id="PS00455">
    <property type="entry name" value="AMP_BINDING"/>
    <property type="match status" value="1"/>
</dbReference>
<dbReference type="InterPro" id="IPR025110">
    <property type="entry name" value="AMP-bd_C"/>
</dbReference>
<feature type="domain" description="AMP-dependent synthetase/ligase" evidence="1">
    <location>
        <begin position="20"/>
        <end position="356"/>
    </location>
</feature>
<dbReference type="RefSeq" id="WP_344150907.1">
    <property type="nucleotide sequence ID" value="NZ_BAAABV010000002.1"/>
</dbReference>
<name>A0ABN0V001_9ACTN</name>
<dbReference type="Proteomes" id="UP001501867">
    <property type="component" value="Unassembled WGS sequence"/>
</dbReference>
<dbReference type="InterPro" id="IPR042099">
    <property type="entry name" value="ANL_N_sf"/>
</dbReference>
<evidence type="ECO:0000259" key="2">
    <source>
        <dbReference type="Pfam" id="PF13193"/>
    </source>
</evidence>
<dbReference type="Pfam" id="PF13193">
    <property type="entry name" value="AMP-binding_C"/>
    <property type="match status" value="1"/>
</dbReference>
<sequence length="524" mass="54909">MSTPITLYDWFARSVDGGGTAVAAPDATLSYAELDAAAGRLAGRITALLGRVPRRVGLLAGGSAAACTGYLAVLRLGAAVVPLHPDAPQARNARIVRQAGLDLVLTGREGPDPGLGVPVLPLAAREEEAAGPGPVVPAVVAAGPDDIAYILFTSGSTGSPKGVPVPHRAVGAFLTHVIDRYAIAPGDRIAQTFDLTFDPSVFGLFAAWGGGATAVLPDRSDLMAPVRFVNRAAITHWISVPSVAALARRLRQLVPGGMPGLRWSLFCGEPLPEALARTWARSAPAGEVENLYGPTELTVTCMEHRLSEADPHTANGTVPVGSVYPHLEHLVLDADGHPAEDGELCLRGPQRFPGYLDPADNAGRFLALDLYPDEDGQPVRAARPVAEPGPEHWYRTGDRVARVDGVLVHLGRLDHQVKVRGYRVELGELEASLLTQPGVLESAAVAVEGPAGTVLRLFYVGGAGETGPLLDGLRDRLPPYMVPAELIRLEALPLNGNGKVDRKALASVATNGTNEMNGGTNGRN</sequence>
<dbReference type="Gene3D" id="3.40.50.12780">
    <property type="entry name" value="N-terminal domain of ligase-like"/>
    <property type="match status" value="1"/>
</dbReference>
<protein>
    <submittedName>
        <fullName evidence="3">D-alanine--poly(Phosphoribitol) ligase</fullName>
    </submittedName>
</protein>
<evidence type="ECO:0000313" key="3">
    <source>
        <dbReference type="EMBL" id="GAA0268406.1"/>
    </source>
</evidence>
<dbReference type="GO" id="GO:0016874">
    <property type="term" value="F:ligase activity"/>
    <property type="evidence" value="ECO:0007669"/>
    <property type="project" value="UniProtKB-KW"/>
</dbReference>
<dbReference type="InterPro" id="IPR045851">
    <property type="entry name" value="AMP-bd_C_sf"/>
</dbReference>
<evidence type="ECO:0000313" key="4">
    <source>
        <dbReference type="Proteomes" id="UP001501867"/>
    </source>
</evidence>
<dbReference type="Pfam" id="PF00501">
    <property type="entry name" value="AMP-binding"/>
    <property type="match status" value="1"/>
</dbReference>
<dbReference type="PANTHER" id="PTHR45527">
    <property type="entry name" value="NONRIBOSOMAL PEPTIDE SYNTHETASE"/>
    <property type="match status" value="1"/>
</dbReference>